<dbReference type="OrthoDB" id="5296at2759"/>
<dbReference type="CDD" id="cd05325">
    <property type="entry name" value="carb_red_sniffer_like_SDR_c"/>
    <property type="match status" value="1"/>
</dbReference>
<dbReference type="GO" id="GO:0016491">
    <property type="term" value="F:oxidoreductase activity"/>
    <property type="evidence" value="ECO:0007669"/>
    <property type="project" value="TreeGrafter"/>
</dbReference>
<dbReference type="PRINTS" id="PR00080">
    <property type="entry name" value="SDRFAMILY"/>
</dbReference>
<dbReference type="PANTHER" id="PTHR43544">
    <property type="entry name" value="SHORT-CHAIN DEHYDROGENASE/REDUCTASE"/>
    <property type="match status" value="1"/>
</dbReference>
<comment type="caution">
    <text evidence="2">The sequence shown here is derived from an EMBL/GenBank/DDBJ whole genome shotgun (WGS) entry which is preliminary data.</text>
</comment>
<dbReference type="SUPFAM" id="SSF51735">
    <property type="entry name" value="NAD(P)-binding Rossmann-fold domains"/>
    <property type="match status" value="1"/>
</dbReference>
<keyword evidence="3" id="KW-1185">Reference proteome</keyword>
<reference evidence="2" key="1">
    <citation type="journal article" date="2019" name="bioRxiv">
        <title>The Genome of the Zebra Mussel, Dreissena polymorpha: A Resource for Invasive Species Research.</title>
        <authorList>
            <person name="McCartney M.A."/>
            <person name="Auch B."/>
            <person name="Kono T."/>
            <person name="Mallez S."/>
            <person name="Zhang Y."/>
            <person name="Obille A."/>
            <person name="Becker A."/>
            <person name="Abrahante J.E."/>
            <person name="Garbe J."/>
            <person name="Badalamenti J.P."/>
            <person name="Herman A."/>
            <person name="Mangelson H."/>
            <person name="Liachko I."/>
            <person name="Sullivan S."/>
            <person name="Sone E.D."/>
            <person name="Koren S."/>
            <person name="Silverstein K.A.T."/>
            <person name="Beckman K.B."/>
            <person name="Gohl D.M."/>
        </authorList>
    </citation>
    <scope>NUCLEOTIDE SEQUENCE</scope>
    <source>
        <strain evidence="2">Duluth1</strain>
        <tissue evidence="2">Whole animal</tissue>
    </source>
</reference>
<dbReference type="InterPro" id="IPR002347">
    <property type="entry name" value="SDR_fam"/>
</dbReference>
<reference evidence="2" key="2">
    <citation type="submission" date="2020-11" db="EMBL/GenBank/DDBJ databases">
        <authorList>
            <person name="McCartney M.A."/>
            <person name="Auch B."/>
            <person name="Kono T."/>
            <person name="Mallez S."/>
            <person name="Becker A."/>
            <person name="Gohl D.M."/>
            <person name="Silverstein K.A.T."/>
            <person name="Koren S."/>
            <person name="Bechman K.B."/>
            <person name="Herman A."/>
            <person name="Abrahante J.E."/>
            <person name="Garbe J."/>
        </authorList>
    </citation>
    <scope>NUCLEOTIDE SEQUENCE</scope>
    <source>
        <strain evidence="2">Duluth1</strain>
        <tissue evidence="2">Whole animal</tissue>
    </source>
</reference>
<dbReference type="GO" id="GO:0005737">
    <property type="term" value="C:cytoplasm"/>
    <property type="evidence" value="ECO:0007669"/>
    <property type="project" value="TreeGrafter"/>
</dbReference>
<dbReference type="EMBL" id="JAIWYP010000014">
    <property type="protein sequence ID" value="KAH3706498.1"/>
    <property type="molecule type" value="Genomic_DNA"/>
</dbReference>
<accession>A0A9D3YT00</accession>
<dbReference type="Proteomes" id="UP000828390">
    <property type="component" value="Unassembled WGS sequence"/>
</dbReference>
<proteinExistence type="inferred from homology"/>
<evidence type="ECO:0008006" key="4">
    <source>
        <dbReference type="Google" id="ProtNLM"/>
    </source>
</evidence>
<dbReference type="Pfam" id="PF00106">
    <property type="entry name" value="adh_short"/>
    <property type="match status" value="1"/>
</dbReference>
<evidence type="ECO:0000256" key="1">
    <source>
        <dbReference type="RuleBase" id="RU000363"/>
    </source>
</evidence>
<dbReference type="PANTHER" id="PTHR43544:SF12">
    <property type="entry name" value="NAD(P)-BINDING ROSSMANN-FOLD SUPERFAMILY PROTEIN"/>
    <property type="match status" value="1"/>
</dbReference>
<name>A0A9D3YT00_DREPO</name>
<protein>
    <recommendedName>
        <fullName evidence="4">C-factor</fullName>
    </recommendedName>
</protein>
<organism evidence="2 3">
    <name type="scientific">Dreissena polymorpha</name>
    <name type="common">Zebra mussel</name>
    <name type="synonym">Mytilus polymorpha</name>
    <dbReference type="NCBI Taxonomy" id="45954"/>
    <lineage>
        <taxon>Eukaryota</taxon>
        <taxon>Metazoa</taxon>
        <taxon>Spiralia</taxon>
        <taxon>Lophotrochozoa</taxon>
        <taxon>Mollusca</taxon>
        <taxon>Bivalvia</taxon>
        <taxon>Autobranchia</taxon>
        <taxon>Heteroconchia</taxon>
        <taxon>Euheterodonta</taxon>
        <taxon>Imparidentia</taxon>
        <taxon>Neoheterodontei</taxon>
        <taxon>Myida</taxon>
        <taxon>Dreissenoidea</taxon>
        <taxon>Dreissenidae</taxon>
        <taxon>Dreissena</taxon>
    </lineage>
</organism>
<dbReference type="InterPro" id="IPR051468">
    <property type="entry name" value="Fungal_SecMetab_SDRs"/>
</dbReference>
<dbReference type="Gene3D" id="3.40.50.720">
    <property type="entry name" value="NAD(P)-binding Rossmann-like Domain"/>
    <property type="match status" value="1"/>
</dbReference>
<dbReference type="PRINTS" id="PR00081">
    <property type="entry name" value="GDHRDH"/>
</dbReference>
<sequence>MTAPLVTLVQGSSRGIGLQFCKALLLRKPNTVVIATCRSPEGAMDLEALRSQDPHRLHVLKIDVTQESHIEAAANYVGDKFGRLDLLINCSGMLHPSGRGETSLKDVTMQGLAETCATNAFGPLLMGKHFGKLLQKGTGAGHQSPDVKLQHAGVLANISAKTGSITANDLGGWHSYRLAKAALNMATRNLAIELGRGKNRVICISLHPGNVDTQLSRPYHKNMKDLMSTEQCVDKLMNVMDGLNIEDSGKFYNYEKVLLPF</sequence>
<dbReference type="AlphaFoldDB" id="A0A9D3YT00"/>
<gene>
    <name evidence="2" type="ORF">DPMN_065885</name>
</gene>
<evidence type="ECO:0000313" key="3">
    <source>
        <dbReference type="Proteomes" id="UP000828390"/>
    </source>
</evidence>
<comment type="similarity">
    <text evidence="1">Belongs to the short-chain dehydrogenases/reductases (SDR) family.</text>
</comment>
<evidence type="ECO:0000313" key="2">
    <source>
        <dbReference type="EMBL" id="KAH3706498.1"/>
    </source>
</evidence>
<dbReference type="InterPro" id="IPR036291">
    <property type="entry name" value="NAD(P)-bd_dom_sf"/>
</dbReference>